<dbReference type="AlphaFoldDB" id="A0AAD5U372"/>
<sequence length="597" mass="68562">MRVPLIILQEKVVSNLVYSIKSCLFSNSNIKLLELSGFPLTEKCLEVLEKSLHGNRSLTTLSLARTSIADRGISILLRGLKNSVSLSHLNFSSCNLTYKSAILLSDLLKTHSVRQQSEDWSHTLRLYSKLESSKIEFVKKKGIKRLNLCCNNFGNRGCEILTETLREEVGLKVLELQYNNVSDSGGRLVEQMLFCNKEILNFDLRNNLVGPILMNKSSSLSPIDLPFEPLDKNDPLKETYINFNLNGKRHFHQTISSINKRVLLYQKTQSATSRNTRTCNENSSALKTGCKKSHQNFDSKTYNCAFSQISPIISEKKKESVDFNEDQLAVIPNVEWIHEDENFNIDINNLHKNNRRSFDNDVEQSKEDHTLIFNGPSENLKPFSSDLRYINKFHESNIEINSSKYRQSAHVGNGDNYSTATLQSYSKKNNESHLDNRDERKKIFVDQKKFNKYNLQKENLDDVLSDEDKIWRNIVIEKNLDTMENDLHSYKSSAWEDGDPYSKEILKSKYIQNNPEATEISRNHSLRLSELEISGKDEIREKEKLKGDTIEKRTKKKSKKVAKLSTNGEVDTLLDLFEISLGTFNLLLDKLEGQKIK</sequence>
<dbReference type="InterPro" id="IPR001611">
    <property type="entry name" value="Leu-rich_rpt"/>
</dbReference>
<reference evidence="1" key="1">
    <citation type="submission" date="2020-05" db="EMBL/GenBank/DDBJ databases">
        <title>Phylogenomic resolution of chytrid fungi.</title>
        <authorList>
            <person name="Stajich J.E."/>
            <person name="Amses K."/>
            <person name="Simmons R."/>
            <person name="Seto K."/>
            <person name="Myers J."/>
            <person name="Bonds A."/>
            <person name="Quandt C.A."/>
            <person name="Barry K."/>
            <person name="Liu P."/>
            <person name="Grigoriev I."/>
            <person name="Longcore J.E."/>
            <person name="James T.Y."/>
        </authorList>
    </citation>
    <scope>NUCLEOTIDE SEQUENCE</scope>
    <source>
        <strain evidence="1">JEL0476</strain>
    </source>
</reference>
<gene>
    <name evidence="1" type="primary">CEP78</name>
    <name evidence="1" type="ORF">HK099_001760</name>
</gene>
<dbReference type="Gene3D" id="3.80.10.10">
    <property type="entry name" value="Ribonuclease Inhibitor"/>
    <property type="match status" value="2"/>
</dbReference>
<accession>A0AAD5U372</accession>
<dbReference type="InterPro" id="IPR032675">
    <property type="entry name" value="LRR_dom_sf"/>
</dbReference>
<protein>
    <submittedName>
        <fullName evidence="1">Centrosomal protein of 78 kDa</fullName>
    </submittedName>
</protein>
<dbReference type="Proteomes" id="UP001211065">
    <property type="component" value="Unassembled WGS sequence"/>
</dbReference>
<evidence type="ECO:0000313" key="1">
    <source>
        <dbReference type="EMBL" id="KAJ3222908.1"/>
    </source>
</evidence>
<dbReference type="PANTHER" id="PTHR24110:SF3">
    <property type="entry name" value="CENTROSOMAL PROTEIN OF 78 KDA"/>
    <property type="match status" value="1"/>
</dbReference>
<dbReference type="Pfam" id="PF13516">
    <property type="entry name" value="LRR_6"/>
    <property type="match status" value="2"/>
</dbReference>
<organism evidence="1 2">
    <name type="scientific">Clydaea vesicula</name>
    <dbReference type="NCBI Taxonomy" id="447962"/>
    <lineage>
        <taxon>Eukaryota</taxon>
        <taxon>Fungi</taxon>
        <taxon>Fungi incertae sedis</taxon>
        <taxon>Chytridiomycota</taxon>
        <taxon>Chytridiomycota incertae sedis</taxon>
        <taxon>Chytridiomycetes</taxon>
        <taxon>Lobulomycetales</taxon>
        <taxon>Lobulomycetaceae</taxon>
        <taxon>Clydaea</taxon>
    </lineage>
</organism>
<name>A0AAD5U372_9FUNG</name>
<keyword evidence="2" id="KW-1185">Reference proteome</keyword>
<dbReference type="PANTHER" id="PTHR24110">
    <property type="entry name" value="CENTROSOMAL PROTEIN OF 78 KDA"/>
    <property type="match status" value="1"/>
</dbReference>
<dbReference type="SMART" id="SM00368">
    <property type="entry name" value="LRR_RI"/>
    <property type="match status" value="5"/>
</dbReference>
<dbReference type="EMBL" id="JADGJW010000153">
    <property type="protein sequence ID" value="KAJ3222908.1"/>
    <property type="molecule type" value="Genomic_DNA"/>
</dbReference>
<comment type="caution">
    <text evidence="1">The sequence shown here is derived from an EMBL/GenBank/DDBJ whole genome shotgun (WGS) entry which is preliminary data.</text>
</comment>
<proteinExistence type="predicted"/>
<dbReference type="SUPFAM" id="SSF52047">
    <property type="entry name" value="RNI-like"/>
    <property type="match status" value="1"/>
</dbReference>
<evidence type="ECO:0000313" key="2">
    <source>
        <dbReference type="Proteomes" id="UP001211065"/>
    </source>
</evidence>